<keyword evidence="1" id="KW-0808">Transferase</keyword>
<gene>
    <name evidence="1" type="ORF">A245_12388</name>
</gene>
<feature type="non-terminal residue" evidence="1">
    <location>
        <position position="49"/>
    </location>
</feature>
<dbReference type="SUPFAM" id="SSF52833">
    <property type="entry name" value="Thioredoxin-like"/>
    <property type="match status" value="1"/>
</dbReference>
<dbReference type="InterPro" id="IPR036249">
    <property type="entry name" value="Thioredoxin-like_sf"/>
</dbReference>
<evidence type="ECO:0000313" key="2">
    <source>
        <dbReference type="Proteomes" id="UP000018849"/>
    </source>
</evidence>
<dbReference type="Gene3D" id="3.40.30.10">
    <property type="entry name" value="Glutaredoxin"/>
    <property type="match status" value="1"/>
</dbReference>
<name>A0A656JZJ0_PSESF</name>
<organism evidence="1 2">
    <name type="scientific">Pseudomonas syringae pv. actinidiae ICMP 19096</name>
    <dbReference type="NCBI Taxonomy" id="1194405"/>
    <lineage>
        <taxon>Bacteria</taxon>
        <taxon>Pseudomonadati</taxon>
        <taxon>Pseudomonadota</taxon>
        <taxon>Gammaproteobacteria</taxon>
        <taxon>Pseudomonadales</taxon>
        <taxon>Pseudomonadaceae</taxon>
        <taxon>Pseudomonas</taxon>
        <taxon>Pseudomonas syringae</taxon>
    </lineage>
</organism>
<proteinExistence type="predicted"/>
<protein>
    <submittedName>
        <fullName evidence="1">Glutathione S-transferase family protein</fullName>
    </submittedName>
</protein>
<dbReference type="GO" id="GO:0016740">
    <property type="term" value="F:transferase activity"/>
    <property type="evidence" value="ECO:0007669"/>
    <property type="project" value="UniProtKB-KW"/>
</dbReference>
<comment type="caution">
    <text evidence="1">The sequence shown here is derived from an EMBL/GenBank/DDBJ whole genome shotgun (WGS) entry which is preliminary data.</text>
</comment>
<sequence length="49" mass="5424">MLKIWGRKNSSNVRKALWIAEEVGVPYETQDAGGAFGLVDEAAYRSKNP</sequence>
<dbReference type="AlphaFoldDB" id="A0A656JZJ0"/>
<dbReference type="Proteomes" id="UP000018849">
    <property type="component" value="Unassembled WGS sequence"/>
</dbReference>
<dbReference type="EMBL" id="AOKF01001042">
    <property type="protein sequence ID" value="EPN63253.1"/>
    <property type="molecule type" value="Genomic_DNA"/>
</dbReference>
<accession>A0A656JZJ0</accession>
<evidence type="ECO:0000313" key="1">
    <source>
        <dbReference type="EMBL" id="EPN63253.1"/>
    </source>
</evidence>
<reference evidence="1 2" key="1">
    <citation type="journal article" date="2013" name="PLoS Pathog.">
        <title>Genomic analysis of the Kiwifruit pathogen Pseudomonas syringae pv. actinidiae provides insight into the origins of an emergent plant disease.</title>
        <authorList>
            <person name="McCann H.C."/>
            <person name="Rikkerink E.H."/>
            <person name="Bertels F."/>
            <person name="Fiers M."/>
            <person name="Lu A."/>
            <person name="Rees-George J."/>
            <person name="Andersen M.T."/>
            <person name="Gleave A.P."/>
            <person name="Haubold B."/>
            <person name="Wohlers M.W."/>
            <person name="Guttman D.S."/>
            <person name="Wang P.W."/>
            <person name="Straub C."/>
            <person name="Vanneste J.L."/>
            <person name="Rainey P.B."/>
            <person name="Templeton M.D."/>
        </authorList>
    </citation>
    <scope>NUCLEOTIDE SEQUENCE [LARGE SCALE GENOMIC DNA]</scope>
    <source>
        <strain evidence="1 2">ICMP 19096</strain>
    </source>
</reference>